<gene>
    <name evidence="2" type="ORF">HAND1043_LOCUS2428</name>
</gene>
<sequence length="253" mass="27061">MAEGMWLGPVDGDCGRTSSRGSTSTEGGRISRKGGAKSGVADLFFFEELTNALGIEASQDWLQNTDKVSRRLSSEARRLARSNSASPHAPPHHTSRDADVHSVEASLDRHIGNQSWPSVPSRVSSSRQAVPSVMGRQHLSRQPLPSVPATDAVHDFRLPDGAWAGGAEGTNQRDCATLSPSSLGQKGDWSLPEALVTSSATMWLQHGSPFQPSASSSDSSHSVNHMEEQRAKRGLLFTDAAHLISEMSETQPA</sequence>
<reference evidence="2" key="1">
    <citation type="submission" date="2021-01" db="EMBL/GenBank/DDBJ databases">
        <authorList>
            <person name="Corre E."/>
            <person name="Pelletier E."/>
            <person name="Niang G."/>
            <person name="Scheremetjew M."/>
            <person name="Finn R."/>
            <person name="Kale V."/>
            <person name="Holt S."/>
            <person name="Cochrane G."/>
            <person name="Meng A."/>
            <person name="Brown T."/>
            <person name="Cohen L."/>
        </authorList>
    </citation>
    <scope>NUCLEOTIDE SEQUENCE</scope>
    <source>
        <strain evidence="2">CCMP441</strain>
    </source>
</reference>
<feature type="region of interest" description="Disordered" evidence="1">
    <location>
        <begin position="207"/>
        <end position="229"/>
    </location>
</feature>
<name>A0A7S0XU78_HEMAN</name>
<evidence type="ECO:0000313" key="2">
    <source>
        <dbReference type="EMBL" id="CAD8735937.1"/>
    </source>
</evidence>
<dbReference type="EMBL" id="HBFK01003968">
    <property type="protein sequence ID" value="CAD8735937.1"/>
    <property type="molecule type" value="Transcribed_RNA"/>
</dbReference>
<protein>
    <submittedName>
        <fullName evidence="2">Uncharacterized protein</fullName>
    </submittedName>
</protein>
<evidence type="ECO:0000256" key="1">
    <source>
        <dbReference type="SAM" id="MobiDB-lite"/>
    </source>
</evidence>
<feature type="compositionally biased region" description="Polar residues" evidence="1">
    <location>
        <begin position="169"/>
        <end position="184"/>
    </location>
</feature>
<accession>A0A7S0XU78</accession>
<dbReference type="AlphaFoldDB" id="A0A7S0XU78"/>
<feature type="region of interest" description="Disordered" evidence="1">
    <location>
        <begin position="73"/>
        <end position="186"/>
    </location>
</feature>
<feature type="compositionally biased region" description="Low complexity" evidence="1">
    <location>
        <begin position="114"/>
        <end position="133"/>
    </location>
</feature>
<feature type="compositionally biased region" description="Low complexity" evidence="1">
    <location>
        <begin position="213"/>
        <end position="222"/>
    </location>
</feature>
<proteinExistence type="predicted"/>
<feature type="compositionally biased region" description="Basic and acidic residues" evidence="1">
    <location>
        <begin position="94"/>
        <end position="111"/>
    </location>
</feature>
<organism evidence="2">
    <name type="scientific">Hemiselmis andersenii</name>
    <name type="common">Cryptophyte alga</name>
    <dbReference type="NCBI Taxonomy" id="464988"/>
    <lineage>
        <taxon>Eukaryota</taxon>
        <taxon>Cryptophyceae</taxon>
        <taxon>Cryptomonadales</taxon>
        <taxon>Hemiselmidaceae</taxon>
        <taxon>Hemiselmis</taxon>
    </lineage>
</organism>
<feature type="compositionally biased region" description="Low complexity" evidence="1">
    <location>
        <begin position="15"/>
        <end position="28"/>
    </location>
</feature>
<feature type="region of interest" description="Disordered" evidence="1">
    <location>
        <begin position="1"/>
        <end position="35"/>
    </location>
</feature>